<dbReference type="Proteomes" id="UP000002668">
    <property type="component" value="Genome"/>
</dbReference>
<dbReference type="AlphaFoldDB" id="E5A0A3"/>
<evidence type="ECO:0000313" key="2">
    <source>
        <dbReference type="Proteomes" id="UP000002668"/>
    </source>
</evidence>
<reference evidence="2" key="1">
    <citation type="journal article" date="2011" name="Nat. Commun.">
        <title>Effector diversification within compartments of the Leptosphaeria maculans genome affected by Repeat-Induced Point mutations.</title>
        <authorList>
            <person name="Rouxel T."/>
            <person name="Grandaubert J."/>
            <person name="Hane J.K."/>
            <person name="Hoede C."/>
            <person name="van de Wouw A.P."/>
            <person name="Couloux A."/>
            <person name="Dominguez V."/>
            <person name="Anthouard V."/>
            <person name="Bally P."/>
            <person name="Bourras S."/>
            <person name="Cozijnsen A.J."/>
            <person name="Ciuffetti L.M."/>
            <person name="Degrave A."/>
            <person name="Dilmaghani A."/>
            <person name="Duret L."/>
            <person name="Fudal I."/>
            <person name="Goodwin S.B."/>
            <person name="Gout L."/>
            <person name="Glaser N."/>
            <person name="Linglin J."/>
            <person name="Kema G.H.J."/>
            <person name="Lapalu N."/>
            <person name="Lawrence C.B."/>
            <person name="May K."/>
            <person name="Meyer M."/>
            <person name="Ollivier B."/>
            <person name="Poulain J."/>
            <person name="Schoch C.L."/>
            <person name="Simon A."/>
            <person name="Spatafora J.W."/>
            <person name="Stachowiak A."/>
            <person name="Turgeon B.G."/>
            <person name="Tyler B.M."/>
            <person name="Vincent D."/>
            <person name="Weissenbach J."/>
            <person name="Amselem J."/>
            <person name="Quesneville H."/>
            <person name="Oliver R.P."/>
            <person name="Wincker P."/>
            <person name="Balesdent M.-H."/>
            <person name="Howlett B.J."/>
        </authorList>
    </citation>
    <scope>NUCLEOTIDE SEQUENCE [LARGE SCALE GENOMIC DNA]</scope>
    <source>
        <strain evidence="2">JN3 / isolate v23.1.3 / race Av1-4-5-6-7-8</strain>
    </source>
</reference>
<organism evidence="2">
    <name type="scientific">Leptosphaeria maculans (strain JN3 / isolate v23.1.3 / race Av1-4-5-6-7-8)</name>
    <name type="common">Blackleg fungus</name>
    <name type="synonym">Phoma lingam</name>
    <dbReference type="NCBI Taxonomy" id="985895"/>
    <lineage>
        <taxon>Eukaryota</taxon>
        <taxon>Fungi</taxon>
        <taxon>Dikarya</taxon>
        <taxon>Ascomycota</taxon>
        <taxon>Pezizomycotina</taxon>
        <taxon>Dothideomycetes</taxon>
        <taxon>Pleosporomycetidae</taxon>
        <taxon>Pleosporales</taxon>
        <taxon>Pleosporineae</taxon>
        <taxon>Leptosphaeriaceae</taxon>
        <taxon>Plenodomus</taxon>
        <taxon>Plenodomus lingam/Leptosphaeria maculans species complex</taxon>
    </lineage>
</organism>
<dbReference type="VEuPathDB" id="FungiDB:LEMA_uP100940.1"/>
<gene>
    <name evidence="1" type="ORF">LEMA_uP100940.1</name>
</gene>
<keyword evidence="2" id="KW-1185">Reference proteome</keyword>
<protein>
    <submittedName>
        <fullName evidence="1">Predicted protein</fullName>
    </submittedName>
</protein>
<dbReference type="InParanoid" id="E5A0A3"/>
<evidence type="ECO:0000313" key="1">
    <source>
        <dbReference type="EMBL" id="CBX96963.1"/>
    </source>
</evidence>
<sequence length="56" mass="5774">MVALRGGGSVGTSKPLESNSKALGNVPTICYHYGGLTPLGPMGWVEPINVAECTEI</sequence>
<name>E5A0A3_LEPMJ</name>
<dbReference type="EMBL" id="FP929130">
    <property type="protein sequence ID" value="CBX96963.1"/>
    <property type="molecule type" value="Genomic_DNA"/>
</dbReference>
<proteinExistence type="predicted"/>
<dbReference type="HOGENOM" id="CLU_3014620_0_0_1"/>
<accession>E5A0A3</accession>